<dbReference type="CDD" id="cd16282">
    <property type="entry name" value="metallo-hydrolase-like_MBL-fold"/>
    <property type="match status" value="1"/>
</dbReference>
<comment type="caution">
    <text evidence="2">The sequence shown here is derived from an EMBL/GenBank/DDBJ whole genome shotgun (WGS) entry which is preliminary data.</text>
</comment>
<reference evidence="2" key="1">
    <citation type="submission" date="2016-10" db="EMBL/GenBank/DDBJ databases">
        <title>Sequence of Gallionella enrichment culture.</title>
        <authorList>
            <person name="Poehlein A."/>
            <person name="Muehling M."/>
            <person name="Daniel R."/>
        </authorList>
    </citation>
    <scope>NUCLEOTIDE SEQUENCE</scope>
</reference>
<sequence length="299" mass="33803">MQRRHFLRNAGLSAGLLALAPKDLIAALLQQPAYKITMLRNDIGIFNEKGGTILFYLSDEGIVVVDSEFPDQANHLIDELKKKTTHPFKLLINTHHHFDHTSGNIVFKGLVDHVVGHQNCLANYKRAAAEQKSEDKQLFQDVTFTDTWKYKIGKEKIKAHYFGAGHTNGDALIHFQNSNIVHIGDLMFNRMYPYIDRKAGASFKNWVTVLDKAQETFDNDTIFVFGHASNNAVVGSRDDLKGMQNYINQLLKLVGDNIKAGKSKDEILQITSVPDVGEWKDEMKIIKMNLETAYLELTT</sequence>
<organism evidence="2">
    <name type="scientific">mine drainage metagenome</name>
    <dbReference type="NCBI Taxonomy" id="410659"/>
    <lineage>
        <taxon>unclassified sequences</taxon>
        <taxon>metagenomes</taxon>
        <taxon>ecological metagenomes</taxon>
    </lineage>
</organism>
<accession>A0A1J5SWC6</accession>
<dbReference type="EMBL" id="MLJW01000016">
    <property type="protein sequence ID" value="OIR12833.1"/>
    <property type="molecule type" value="Genomic_DNA"/>
</dbReference>
<dbReference type="EC" id="3.5.2.6" evidence="2"/>
<dbReference type="Gene3D" id="3.60.15.10">
    <property type="entry name" value="Ribonuclease Z/Hydroxyacylglutathione hydrolase-like"/>
    <property type="match status" value="1"/>
</dbReference>
<dbReference type="SUPFAM" id="SSF56281">
    <property type="entry name" value="Metallo-hydrolase/oxidoreductase"/>
    <property type="match status" value="1"/>
</dbReference>
<feature type="domain" description="Metallo-beta-lactamase" evidence="1">
    <location>
        <begin position="50"/>
        <end position="227"/>
    </location>
</feature>
<dbReference type="InterPro" id="IPR001279">
    <property type="entry name" value="Metallo-B-lactamas"/>
</dbReference>
<dbReference type="Pfam" id="PF00753">
    <property type="entry name" value="Lactamase_B"/>
    <property type="match status" value="1"/>
</dbReference>
<protein>
    <submittedName>
        <fullName evidence="2">Carbapenem-hydrolyzing beta-lactamase BlaB-1</fullName>
        <ecNumber evidence="2">3.5.2.6</ecNumber>
    </submittedName>
</protein>
<dbReference type="InterPro" id="IPR036866">
    <property type="entry name" value="RibonucZ/Hydroxyglut_hydro"/>
</dbReference>
<dbReference type="SMART" id="SM00849">
    <property type="entry name" value="Lactamase_B"/>
    <property type="match status" value="1"/>
</dbReference>
<dbReference type="PANTHER" id="PTHR42951:SF4">
    <property type="entry name" value="ACYL-COENZYME A THIOESTERASE MBLAC2"/>
    <property type="match status" value="1"/>
</dbReference>
<gene>
    <name evidence="2" type="primary">blaB1_1</name>
    <name evidence="2" type="ORF">GALL_59000</name>
</gene>
<dbReference type="GO" id="GO:0008800">
    <property type="term" value="F:beta-lactamase activity"/>
    <property type="evidence" value="ECO:0007669"/>
    <property type="project" value="UniProtKB-EC"/>
</dbReference>
<dbReference type="InterPro" id="IPR050855">
    <property type="entry name" value="NDM-1-like"/>
</dbReference>
<dbReference type="PANTHER" id="PTHR42951">
    <property type="entry name" value="METALLO-BETA-LACTAMASE DOMAIN-CONTAINING"/>
    <property type="match status" value="1"/>
</dbReference>
<evidence type="ECO:0000259" key="1">
    <source>
        <dbReference type="SMART" id="SM00849"/>
    </source>
</evidence>
<proteinExistence type="predicted"/>
<dbReference type="AlphaFoldDB" id="A0A1J5SWC6"/>
<name>A0A1J5SWC6_9ZZZZ</name>
<evidence type="ECO:0000313" key="2">
    <source>
        <dbReference type="EMBL" id="OIR12833.1"/>
    </source>
</evidence>
<keyword evidence="2" id="KW-0378">Hydrolase</keyword>